<evidence type="ECO:0000313" key="17">
    <source>
        <dbReference type="EMBL" id="KAG6927893.1"/>
    </source>
</evidence>
<organism evidence="17 18">
    <name type="scientific">Chelydra serpentina</name>
    <name type="common">Snapping turtle</name>
    <name type="synonym">Testudo serpentina</name>
    <dbReference type="NCBI Taxonomy" id="8475"/>
    <lineage>
        <taxon>Eukaryota</taxon>
        <taxon>Metazoa</taxon>
        <taxon>Chordata</taxon>
        <taxon>Craniata</taxon>
        <taxon>Vertebrata</taxon>
        <taxon>Euteleostomi</taxon>
        <taxon>Archelosauria</taxon>
        <taxon>Testudinata</taxon>
        <taxon>Testudines</taxon>
        <taxon>Cryptodira</taxon>
        <taxon>Durocryptodira</taxon>
        <taxon>Americhelydia</taxon>
        <taxon>Chelydroidea</taxon>
        <taxon>Chelydridae</taxon>
        <taxon>Chelydra</taxon>
    </lineage>
</organism>
<dbReference type="PANTHER" id="PTHR10545">
    <property type="entry name" value="DIAMINE N-ACETYLTRANSFERASE"/>
    <property type="match status" value="1"/>
</dbReference>
<accession>A0A8T1SGZ1</accession>
<evidence type="ECO:0000256" key="15">
    <source>
        <dbReference type="ARBA" id="ARBA00049562"/>
    </source>
</evidence>
<comment type="pathway">
    <text evidence="2">Amine and polyamine degradation; putrescine degradation; N-acetylputrescine from putrescine: step 1/1.</text>
</comment>
<dbReference type="OrthoDB" id="7305308at2759"/>
<evidence type="ECO:0000256" key="10">
    <source>
        <dbReference type="ARBA" id="ARBA00029790"/>
    </source>
</evidence>
<keyword evidence="9" id="KW-0012">Acyltransferase</keyword>
<dbReference type="GO" id="GO:0032918">
    <property type="term" value="P:spermidine acetylation"/>
    <property type="evidence" value="ECO:0007669"/>
    <property type="project" value="TreeGrafter"/>
</dbReference>
<evidence type="ECO:0000256" key="5">
    <source>
        <dbReference type="ARBA" id="ARBA00013209"/>
    </source>
</evidence>
<dbReference type="EC" id="2.3.1.57" evidence="5"/>
<dbReference type="Gene3D" id="3.40.630.30">
    <property type="match status" value="1"/>
</dbReference>
<evidence type="ECO:0000256" key="7">
    <source>
        <dbReference type="ARBA" id="ARBA00022490"/>
    </source>
</evidence>
<dbReference type="GO" id="GO:0019809">
    <property type="term" value="F:spermidine binding"/>
    <property type="evidence" value="ECO:0007669"/>
    <property type="project" value="TreeGrafter"/>
</dbReference>
<dbReference type="Pfam" id="PF00583">
    <property type="entry name" value="Acetyltransf_1"/>
    <property type="match status" value="1"/>
</dbReference>
<dbReference type="FunFam" id="3.40.630.30:FF:000011">
    <property type="entry name" value="Diamine acetyltransferase 1"/>
    <property type="match status" value="1"/>
</dbReference>
<comment type="caution">
    <text evidence="17">The sequence shown here is derived from an EMBL/GenBank/DDBJ whole genome shotgun (WGS) entry which is preliminary data.</text>
</comment>
<comment type="catalytic activity">
    <reaction evidence="15">
        <text>an alkane-alpha,omega-diamine + acetyl-CoA = an N-acetylalkane-alpha,omega-diamine + CoA + H(+)</text>
        <dbReference type="Rhea" id="RHEA:11116"/>
        <dbReference type="Rhea" id="RHEA-COMP:9766"/>
        <dbReference type="Rhea" id="RHEA-COMP:9767"/>
        <dbReference type="ChEBI" id="CHEBI:15378"/>
        <dbReference type="ChEBI" id="CHEBI:57287"/>
        <dbReference type="ChEBI" id="CHEBI:57288"/>
        <dbReference type="ChEBI" id="CHEBI:70977"/>
        <dbReference type="ChEBI" id="CHEBI:70988"/>
        <dbReference type="EC" id="2.3.1.57"/>
    </reaction>
    <physiologicalReaction direction="left-to-right" evidence="15">
        <dbReference type="Rhea" id="RHEA:11117"/>
    </physiologicalReaction>
</comment>
<evidence type="ECO:0000256" key="6">
    <source>
        <dbReference type="ARBA" id="ARBA00017209"/>
    </source>
</evidence>
<dbReference type="CDD" id="cd04301">
    <property type="entry name" value="NAT_SF"/>
    <property type="match status" value="1"/>
</dbReference>
<dbReference type="SUPFAM" id="SSF55729">
    <property type="entry name" value="Acyl-CoA N-acyltransferases (Nat)"/>
    <property type="match status" value="1"/>
</dbReference>
<evidence type="ECO:0000259" key="16">
    <source>
        <dbReference type="PROSITE" id="PS51186"/>
    </source>
</evidence>
<proteinExistence type="inferred from homology"/>
<keyword evidence="7" id="KW-0963">Cytoplasm</keyword>
<dbReference type="AlphaFoldDB" id="A0A8T1SGZ1"/>
<reference evidence="17 18" key="1">
    <citation type="journal article" date="2020" name="G3 (Bethesda)">
        <title>Draft Genome of the Common Snapping Turtle, Chelydra serpentina, a Model for Phenotypic Plasticity in Reptiles.</title>
        <authorList>
            <person name="Das D."/>
            <person name="Singh S.K."/>
            <person name="Bierstedt J."/>
            <person name="Erickson A."/>
            <person name="Galli G.L.J."/>
            <person name="Crossley D.A. 2nd"/>
            <person name="Rhen T."/>
        </authorList>
    </citation>
    <scope>NUCLEOTIDE SEQUENCE [LARGE SCALE GENOMIC DNA]</scope>
    <source>
        <strain evidence="17">KW</strain>
    </source>
</reference>
<dbReference type="InterPro" id="IPR051016">
    <property type="entry name" value="Diverse_Substrate_AcTransf"/>
</dbReference>
<evidence type="ECO:0000256" key="4">
    <source>
        <dbReference type="ARBA" id="ARBA00011738"/>
    </source>
</evidence>
<evidence type="ECO:0000256" key="13">
    <source>
        <dbReference type="ARBA" id="ARBA00048955"/>
    </source>
</evidence>
<dbReference type="GO" id="GO:0004145">
    <property type="term" value="F:diamine N-acetyltransferase activity"/>
    <property type="evidence" value="ECO:0007669"/>
    <property type="project" value="UniProtKB-EC"/>
</dbReference>
<comment type="catalytic activity">
    <reaction evidence="14">
        <text>spermidine + acetyl-CoA = N(1)-acetylspermidine + CoA + H(+)</text>
        <dbReference type="Rhea" id="RHEA:28150"/>
        <dbReference type="ChEBI" id="CHEBI:15378"/>
        <dbReference type="ChEBI" id="CHEBI:57287"/>
        <dbReference type="ChEBI" id="CHEBI:57288"/>
        <dbReference type="ChEBI" id="CHEBI:57834"/>
        <dbReference type="ChEBI" id="CHEBI:58324"/>
        <dbReference type="EC" id="2.3.1.57"/>
    </reaction>
    <physiologicalReaction direction="left-to-right" evidence="14">
        <dbReference type="Rhea" id="RHEA:28151"/>
    </physiologicalReaction>
</comment>
<evidence type="ECO:0000256" key="1">
    <source>
        <dbReference type="ARBA" id="ARBA00004496"/>
    </source>
</evidence>
<name>A0A8T1SGZ1_CHESE</name>
<dbReference type="PROSITE" id="PS51186">
    <property type="entry name" value="GNAT"/>
    <property type="match status" value="1"/>
</dbReference>
<evidence type="ECO:0000256" key="12">
    <source>
        <dbReference type="ARBA" id="ARBA00031532"/>
    </source>
</evidence>
<comment type="similarity">
    <text evidence="3">Belongs to the acetyltransferase family.</text>
</comment>
<dbReference type="InterPro" id="IPR000182">
    <property type="entry name" value="GNAT_dom"/>
</dbReference>
<keyword evidence="8" id="KW-0808">Transferase</keyword>
<protein>
    <recommendedName>
        <fullName evidence="6">Diamine acetyltransferase 1</fullName>
        <ecNumber evidence="5">2.3.1.57</ecNumber>
    </recommendedName>
    <alternativeName>
        <fullName evidence="11">Polyamine N-acetyltransferase 1</fullName>
    </alternativeName>
    <alternativeName>
        <fullName evidence="10">Putrescine acetyltransferase</fullName>
    </alternativeName>
    <alternativeName>
        <fullName evidence="12">Spermidine/spermine N(1)-acetyltransferase 1</fullName>
    </alternativeName>
</protein>
<evidence type="ECO:0000256" key="14">
    <source>
        <dbReference type="ARBA" id="ARBA00049279"/>
    </source>
</evidence>
<comment type="catalytic activity">
    <reaction evidence="13">
        <text>spermine + acetyl-CoA = N(1)-acetylspermine + CoA + H(+)</text>
        <dbReference type="Rhea" id="RHEA:33099"/>
        <dbReference type="ChEBI" id="CHEBI:15378"/>
        <dbReference type="ChEBI" id="CHEBI:45725"/>
        <dbReference type="ChEBI" id="CHEBI:57287"/>
        <dbReference type="ChEBI" id="CHEBI:57288"/>
        <dbReference type="ChEBI" id="CHEBI:58101"/>
        <dbReference type="EC" id="2.3.1.57"/>
    </reaction>
    <physiologicalReaction direction="left-to-right" evidence="13">
        <dbReference type="Rhea" id="RHEA:33100"/>
    </physiologicalReaction>
</comment>
<evidence type="ECO:0000256" key="9">
    <source>
        <dbReference type="ARBA" id="ARBA00023315"/>
    </source>
</evidence>
<evidence type="ECO:0000256" key="3">
    <source>
        <dbReference type="ARBA" id="ARBA00008694"/>
    </source>
</evidence>
<evidence type="ECO:0000313" key="18">
    <source>
        <dbReference type="Proteomes" id="UP000765507"/>
    </source>
</evidence>
<feature type="domain" description="N-acetyltransferase" evidence="16">
    <location>
        <begin position="4"/>
        <end position="171"/>
    </location>
</feature>
<comment type="subunit">
    <text evidence="4">Homodimer.</text>
</comment>
<keyword evidence="18" id="KW-1185">Reference proteome</keyword>
<comment type="subcellular location">
    <subcellularLocation>
        <location evidence="1">Cytoplasm</location>
    </subcellularLocation>
</comment>
<evidence type="ECO:0000256" key="2">
    <source>
        <dbReference type="ARBA" id="ARBA00004995"/>
    </source>
</evidence>
<sequence length="171" mass="20052">MAPFRIRSARPEDCHDLLRLIKELAKYEDMEDQVVLTEKDLLEDGFGEHPFYHCLVAEVPEEQWTAEEHLIVGFAMYYFTYDPWIGKLLYLEDFFVMSEFRGLGIGSEILKNLSQVALKCRCSSMHFVVAEGNEPSIRFYKRRGASDLSTEEGWRLFKIDKEHLLKMAMEE</sequence>
<dbReference type="Proteomes" id="UP000765507">
    <property type="component" value="Unassembled WGS sequence"/>
</dbReference>
<dbReference type="EMBL" id="JAHGAV010000238">
    <property type="protein sequence ID" value="KAG6927893.1"/>
    <property type="molecule type" value="Genomic_DNA"/>
</dbReference>
<dbReference type="InterPro" id="IPR016181">
    <property type="entry name" value="Acyl_CoA_acyltransferase"/>
</dbReference>
<gene>
    <name evidence="17" type="primary">SAT1</name>
    <name evidence="17" type="ORF">G0U57_009051</name>
</gene>
<dbReference type="PANTHER" id="PTHR10545:SF36">
    <property type="entry name" value="DIAMINE ACETYLTRANSFERASE 1"/>
    <property type="match status" value="1"/>
</dbReference>
<dbReference type="GO" id="GO:0005737">
    <property type="term" value="C:cytoplasm"/>
    <property type="evidence" value="ECO:0007669"/>
    <property type="project" value="UniProtKB-SubCell"/>
</dbReference>
<evidence type="ECO:0000256" key="8">
    <source>
        <dbReference type="ARBA" id="ARBA00022679"/>
    </source>
</evidence>
<evidence type="ECO:0000256" key="11">
    <source>
        <dbReference type="ARBA" id="ARBA00031435"/>
    </source>
</evidence>